<dbReference type="PANTHER" id="PTHR10997">
    <property type="entry name" value="IMPORTIN-7, 8, 11"/>
    <property type="match status" value="1"/>
</dbReference>
<dbReference type="AlphaFoldDB" id="A0A8C7GU58"/>
<keyword evidence="6" id="KW-0653">Protein transport</keyword>
<organism evidence="10 11">
    <name type="scientific">Oncorhynchus kisutch</name>
    <name type="common">Coho salmon</name>
    <name type="synonym">Salmo kisutch</name>
    <dbReference type="NCBI Taxonomy" id="8019"/>
    <lineage>
        <taxon>Eukaryota</taxon>
        <taxon>Metazoa</taxon>
        <taxon>Chordata</taxon>
        <taxon>Craniata</taxon>
        <taxon>Vertebrata</taxon>
        <taxon>Euteleostomi</taxon>
        <taxon>Actinopterygii</taxon>
        <taxon>Neopterygii</taxon>
        <taxon>Teleostei</taxon>
        <taxon>Protacanthopterygii</taxon>
        <taxon>Salmoniformes</taxon>
        <taxon>Salmonidae</taxon>
        <taxon>Salmoninae</taxon>
        <taxon>Oncorhynchus</taxon>
    </lineage>
</organism>
<dbReference type="GO" id="GO:0031267">
    <property type="term" value="F:small GTPase binding"/>
    <property type="evidence" value="ECO:0007669"/>
    <property type="project" value="InterPro"/>
</dbReference>
<keyword evidence="4" id="KW-0813">Transport</keyword>
<evidence type="ECO:0000256" key="5">
    <source>
        <dbReference type="ARBA" id="ARBA00022490"/>
    </source>
</evidence>
<comment type="subcellular location">
    <subcellularLocation>
        <location evidence="2">Cytoplasm</location>
    </subcellularLocation>
    <subcellularLocation>
        <location evidence="1">Nucleus</location>
    </subcellularLocation>
</comment>
<sequence>MDPNVLIEALRGTMDPNLREAAERQLNEGHTQVNFVSALLQVTMSDQLDLPVRQAGVIYLKNMVTQHWSEGDGTSTETPVNNIPEEDRQFIRDNIVEAIIHSPERIRVQLTTCIHHMIKHDYPGKWTAIVDKIGFYLQSDNSAGWLGILLCLYQLVKNYEYKKPGERSPLVAAMQIFMPMLKDRFIQLLPDPSSESVLVQKQIFKILYALFQYNLPLELINRQNLTEWMEILKTVVDRDVPPETLQVDEDERPELPWWKCKKWALHILARLFERYGSPGNTTKEYTEFADLFLKGYAVAAQQVLLKVLYQYKEKQYVAPRVLQQTLNYINQGIAHAVTWKNLKPHIQGIIQDVVFPLMCYTDSDQELWEEDPYEYIHKYSVVFVIQKEYVFEDFISPTTAAQTLLFTSCNKRKEVLQKTMGFCYQILTEPTSDPRKKDGALHMIGSLAEILLKKKVYKDQMEFMLQNHVFTLFRSELGYMRARACWVLHYFCEVKFKSDQNLQTALELTRLCLINDNEMPVKVEAAIALQVLISNQEKAKEYITPFIRPVMQALLHIVRETENDDLTNVIQKMICEYSEEVTPIAVEMTQHLAMTFNQVIQTGPDEEGGDDKAVTAMGILNTIDTLLSVVEDHKEITQQLEGICLQVIGTVLQQHVLEFYEEILSLAHSLTCQQVSQQMWQLLPLVFEVFQQDGFDYFTDMMPLLHNYVTVDTDTLLSDTKYLEIIYSMCKKVLTGDPGEDPECHAAKLLEVVILQCKGRGIDQVVPLFVAAALERLTREVKTSELRTMCLQVAIAALYYSPPLLLNTLENLRFPNNTEPITNHFISQWLKDVDCFLGLHDRKICVLGLCALIDLEQRPQAVNQVAGQLLPAAILLFNGLKRAYACQAENENEDEDDDEDGEEDEENVELGSDEDDIDEEGQEYLEMLAKHAGEDGDDEDWDEDDAEETALEGYTTAVDDEDNLVDEYQIFKAILQKSKMIEKHGGYKFTVPEVVPTNFNFGGNAPGMN</sequence>
<dbReference type="InterPro" id="IPR013713">
    <property type="entry name" value="XPO2_central"/>
</dbReference>
<evidence type="ECO:0000256" key="2">
    <source>
        <dbReference type="ARBA" id="ARBA00004496"/>
    </source>
</evidence>
<comment type="similarity">
    <text evidence="3">Belongs to the importin beta family.</text>
</comment>
<dbReference type="SUPFAM" id="SSF48371">
    <property type="entry name" value="ARM repeat"/>
    <property type="match status" value="1"/>
</dbReference>
<dbReference type="PROSITE" id="PS50166">
    <property type="entry name" value="IMPORTIN_B_NT"/>
    <property type="match status" value="1"/>
</dbReference>
<evidence type="ECO:0000313" key="11">
    <source>
        <dbReference type="Proteomes" id="UP000694557"/>
    </source>
</evidence>
<dbReference type="GO" id="GO:0005829">
    <property type="term" value="C:cytosol"/>
    <property type="evidence" value="ECO:0007669"/>
    <property type="project" value="TreeGrafter"/>
</dbReference>
<dbReference type="InterPro" id="IPR011989">
    <property type="entry name" value="ARM-like"/>
</dbReference>
<protein>
    <submittedName>
        <fullName evidence="10">Importin 7</fullName>
    </submittedName>
</protein>
<dbReference type="GeneTree" id="ENSGT00940000154666"/>
<evidence type="ECO:0000256" key="4">
    <source>
        <dbReference type="ARBA" id="ARBA00022448"/>
    </source>
</evidence>
<evidence type="ECO:0000256" key="3">
    <source>
        <dbReference type="ARBA" id="ARBA00007991"/>
    </source>
</evidence>
<proteinExistence type="inferred from homology"/>
<dbReference type="FunFam" id="1.25.10.10:FF:000053">
    <property type="entry name" value="Importin 7"/>
    <property type="match status" value="1"/>
</dbReference>
<dbReference type="Proteomes" id="UP000694557">
    <property type="component" value="Unassembled WGS sequence"/>
</dbReference>
<dbReference type="Gene3D" id="1.25.10.10">
    <property type="entry name" value="Leucine-rich Repeat Variant"/>
    <property type="match status" value="1"/>
</dbReference>
<evidence type="ECO:0000259" key="9">
    <source>
        <dbReference type="PROSITE" id="PS50166"/>
    </source>
</evidence>
<evidence type="ECO:0000256" key="8">
    <source>
        <dbReference type="SAM" id="MobiDB-lite"/>
    </source>
</evidence>
<dbReference type="Pfam" id="PF25758">
    <property type="entry name" value="TPR_IPO11"/>
    <property type="match status" value="1"/>
</dbReference>
<dbReference type="SMART" id="SM00913">
    <property type="entry name" value="IBN_N"/>
    <property type="match status" value="1"/>
</dbReference>
<dbReference type="InterPro" id="IPR001494">
    <property type="entry name" value="Importin-beta_N"/>
</dbReference>
<evidence type="ECO:0000256" key="6">
    <source>
        <dbReference type="ARBA" id="ARBA00022927"/>
    </source>
</evidence>
<dbReference type="Ensembl" id="ENSOKIT00005048912.1">
    <property type="protein sequence ID" value="ENSOKIP00005046388.1"/>
    <property type="gene ID" value="ENSOKIG00005017018.1"/>
</dbReference>
<keyword evidence="7" id="KW-0539">Nucleus</keyword>
<dbReference type="InterPro" id="IPR058669">
    <property type="entry name" value="TPR_IPO7/11-like"/>
</dbReference>
<name>A0A8C7GU58_ONCKI</name>
<reference evidence="10" key="1">
    <citation type="submission" date="2025-08" db="UniProtKB">
        <authorList>
            <consortium name="Ensembl"/>
        </authorList>
    </citation>
    <scope>IDENTIFICATION</scope>
</reference>
<keyword evidence="11" id="KW-1185">Reference proteome</keyword>
<evidence type="ECO:0000313" key="10">
    <source>
        <dbReference type="Ensembl" id="ENSOKIP00005046388.1"/>
    </source>
</evidence>
<dbReference type="PANTHER" id="PTHR10997:SF27">
    <property type="entry name" value="IMPORTIN-7"/>
    <property type="match status" value="1"/>
</dbReference>
<reference evidence="10" key="2">
    <citation type="submission" date="2025-09" db="UniProtKB">
        <authorList>
            <consortium name="Ensembl"/>
        </authorList>
    </citation>
    <scope>IDENTIFICATION</scope>
</reference>
<feature type="region of interest" description="Disordered" evidence="8">
    <location>
        <begin position="888"/>
        <end position="917"/>
    </location>
</feature>
<accession>A0A8C7GU58</accession>
<dbReference type="Pfam" id="PF03810">
    <property type="entry name" value="IBN_N"/>
    <property type="match status" value="1"/>
</dbReference>
<feature type="compositionally biased region" description="Acidic residues" evidence="8">
    <location>
        <begin position="890"/>
        <end position="917"/>
    </location>
</feature>
<feature type="domain" description="Importin N-terminal" evidence="9">
    <location>
        <begin position="22"/>
        <end position="101"/>
    </location>
</feature>
<dbReference type="GO" id="GO:0005635">
    <property type="term" value="C:nuclear envelope"/>
    <property type="evidence" value="ECO:0007669"/>
    <property type="project" value="TreeGrafter"/>
</dbReference>
<evidence type="ECO:0000256" key="1">
    <source>
        <dbReference type="ARBA" id="ARBA00004123"/>
    </source>
</evidence>
<evidence type="ECO:0000256" key="7">
    <source>
        <dbReference type="ARBA" id="ARBA00023242"/>
    </source>
</evidence>
<dbReference type="InterPro" id="IPR016024">
    <property type="entry name" value="ARM-type_fold"/>
</dbReference>
<gene>
    <name evidence="10" type="primary">IPO7</name>
    <name evidence="10" type="synonym">LOC109888457</name>
</gene>
<dbReference type="Pfam" id="PF08506">
    <property type="entry name" value="Cse1"/>
    <property type="match status" value="1"/>
</dbReference>
<dbReference type="GO" id="GO:0006606">
    <property type="term" value="P:protein import into nucleus"/>
    <property type="evidence" value="ECO:0007669"/>
    <property type="project" value="TreeGrafter"/>
</dbReference>
<keyword evidence="5" id="KW-0963">Cytoplasm</keyword>